<dbReference type="Pfam" id="PF00072">
    <property type="entry name" value="Response_reg"/>
    <property type="match status" value="1"/>
</dbReference>
<evidence type="ECO:0000313" key="17">
    <source>
        <dbReference type="EnsemblPlants" id="KEH20538"/>
    </source>
</evidence>
<dbReference type="InterPro" id="IPR006447">
    <property type="entry name" value="Myb_dom_plants"/>
</dbReference>
<reference evidence="15 18" key="2">
    <citation type="journal article" date="2014" name="BMC Genomics">
        <title>An improved genome release (version Mt4.0) for the model legume Medicago truncatula.</title>
        <authorList>
            <person name="Tang H."/>
            <person name="Krishnakumar V."/>
            <person name="Bidwell S."/>
            <person name="Rosen B."/>
            <person name="Chan A."/>
            <person name="Zhou S."/>
            <person name="Gentzbittel L."/>
            <person name="Childs K.L."/>
            <person name="Yandell M."/>
            <person name="Gundlach H."/>
            <person name="Mayer K.F."/>
            <person name="Schwartz D.C."/>
            <person name="Town C.D."/>
        </authorList>
    </citation>
    <scope>GENOME REANNOTATION</scope>
    <source>
        <strain evidence="15">A17</strain>
        <strain evidence="17 18">cv. Jemalong A17</strain>
    </source>
</reference>
<keyword evidence="7 11" id="KW-0238">DNA-binding</keyword>
<keyword evidence="5 11" id="KW-0902">Two-component regulatory system</keyword>
<evidence type="ECO:0000256" key="9">
    <source>
        <dbReference type="ARBA" id="ARBA00023163"/>
    </source>
</evidence>
<dbReference type="Gene3D" id="3.40.50.2300">
    <property type="match status" value="1"/>
</dbReference>
<dbReference type="InterPro" id="IPR001789">
    <property type="entry name" value="Sig_transdc_resp-reg_receiver"/>
</dbReference>
<dbReference type="Proteomes" id="UP000002051">
    <property type="component" value="Chromosome 8"/>
</dbReference>
<reference evidence="19" key="4">
    <citation type="journal article" date="2018" name="Nat. Plants">
        <title>Whole-genome landscape of Medicago truncatula symbiotic genes.</title>
        <authorList>
            <person name="Pecrix Y."/>
            <person name="Staton S.E."/>
            <person name="Sallet E."/>
            <person name="Lelandais-Briere C."/>
            <person name="Moreau S."/>
            <person name="Carrere S."/>
            <person name="Blein T."/>
            <person name="Jardinaud M.F."/>
            <person name="Latrasse D."/>
            <person name="Zouine M."/>
            <person name="Zahm M."/>
            <person name="Kreplak J."/>
            <person name="Mayjonade B."/>
            <person name="Satge C."/>
            <person name="Perez M."/>
            <person name="Cauet S."/>
            <person name="Marande W."/>
            <person name="Chantry-Darmon C."/>
            <person name="Lopez-Roques C."/>
            <person name="Bouchez O."/>
            <person name="Berard A."/>
            <person name="Debelle F."/>
            <person name="Munos S."/>
            <person name="Bendahmane A."/>
            <person name="Berges H."/>
            <person name="Niebel A."/>
            <person name="Buitink J."/>
            <person name="Frugier F."/>
            <person name="Benhamed M."/>
            <person name="Crespi M."/>
            <person name="Gouzy J."/>
            <person name="Gamas P."/>
        </authorList>
    </citation>
    <scope>NUCLEOTIDE SEQUENCE [LARGE SCALE GENOMIC DNA]</scope>
    <source>
        <strain evidence="19">cv. Jemalong A17</strain>
    </source>
</reference>
<name>A0A072TUL7_MEDTR</name>
<dbReference type="EMBL" id="CM001224">
    <property type="protein sequence ID" value="KEH20538.1"/>
    <property type="molecule type" value="Genomic_DNA"/>
</dbReference>
<evidence type="ECO:0000256" key="13">
    <source>
        <dbReference type="SAM" id="MobiDB-lite"/>
    </source>
</evidence>
<evidence type="ECO:0000256" key="7">
    <source>
        <dbReference type="ARBA" id="ARBA00023125"/>
    </source>
</evidence>
<keyword evidence="8 11" id="KW-0010">Activator</keyword>
<dbReference type="Proteomes" id="UP000265566">
    <property type="component" value="Chromosome 8"/>
</dbReference>
<dbReference type="SUPFAM" id="SSF46689">
    <property type="entry name" value="Homeodomain-like"/>
    <property type="match status" value="1"/>
</dbReference>
<sequence length="538" mass="61345">MVHNRSLVYDNMDNACFPSPHLDAFPAGLRVLVVDDDLTCLRILEKMLKKCFYRVTTCCLAIEALKKLRESKGTYDIVISDVNMPDMDGFKLLEHVGLEMDLPVIMMSVDGETSRVMKGVQHGACDYLLKPIRMKEVRNIWQHVLRKRIREAREFESLEGIHLMRNGSDHTDDGNLFAVGKEMNLMKKRKDFDSKHDDQVFLDQTFIKKARVVWSVDLHQKFVKAVNQLGFDKVGPKKILDLMNVPWLTRENVASHLQKYRLYLSRLQKKNDQKSSSGGIKHSDLPSKDPGCLSFLNSFNKQQKEGAIDSFGYSDGTLKIQMDTTSHEKRRASTSDIPNPKIRKSSEIGLNQSLESAESEANHTVFDSVIPTQYSWNEVPKRPLGEELNTLVQLKDNLSHLPLNVTQQHFQNDRSLSINSNPSGYKSDYIRPVNSTVSSVDTFPSQSKSDIIFTSNLSLKTPKFNLGCASDMEIYQRNLLLGIESASTPLDEDLNLFLLQGEYYDMNFDMQNIEMSEYYDPRLIPEVPTNLYASGDYS</sequence>
<evidence type="ECO:0000313" key="16">
    <source>
        <dbReference type="EMBL" id="RHN42437.1"/>
    </source>
</evidence>
<evidence type="ECO:0000256" key="10">
    <source>
        <dbReference type="ARBA" id="ARBA00023242"/>
    </source>
</evidence>
<evidence type="ECO:0000256" key="1">
    <source>
        <dbReference type="ARBA" id="ARBA00004123"/>
    </source>
</evidence>
<dbReference type="GO" id="GO:0009736">
    <property type="term" value="P:cytokinin-activated signaling pathway"/>
    <property type="evidence" value="ECO:0007669"/>
    <property type="project" value="UniProtKB-KW"/>
</dbReference>
<keyword evidence="6 11" id="KW-0805">Transcription regulation</keyword>
<organism evidence="15 18">
    <name type="scientific">Medicago truncatula</name>
    <name type="common">Barrel medic</name>
    <name type="synonym">Medicago tribuloides</name>
    <dbReference type="NCBI Taxonomy" id="3880"/>
    <lineage>
        <taxon>Eukaryota</taxon>
        <taxon>Viridiplantae</taxon>
        <taxon>Streptophyta</taxon>
        <taxon>Embryophyta</taxon>
        <taxon>Tracheophyta</taxon>
        <taxon>Spermatophyta</taxon>
        <taxon>Magnoliopsida</taxon>
        <taxon>eudicotyledons</taxon>
        <taxon>Gunneridae</taxon>
        <taxon>Pentapetalae</taxon>
        <taxon>rosids</taxon>
        <taxon>fabids</taxon>
        <taxon>Fabales</taxon>
        <taxon>Fabaceae</taxon>
        <taxon>Papilionoideae</taxon>
        <taxon>50 kb inversion clade</taxon>
        <taxon>NPAAA clade</taxon>
        <taxon>Hologalegina</taxon>
        <taxon>IRL clade</taxon>
        <taxon>Trifolieae</taxon>
        <taxon>Medicago</taxon>
    </lineage>
</organism>
<dbReference type="GO" id="GO:0003677">
    <property type="term" value="F:DNA binding"/>
    <property type="evidence" value="ECO:0007669"/>
    <property type="project" value="UniProtKB-KW"/>
</dbReference>
<dbReference type="InterPro" id="IPR011006">
    <property type="entry name" value="CheY-like_superfamily"/>
</dbReference>
<dbReference type="InterPro" id="IPR017053">
    <property type="entry name" value="Response_reg_B-typ_pln"/>
</dbReference>
<dbReference type="InterPro" id="IPR001005">
    <property type="entry name" value="SANT/Myb"/>
</dbReference>
<keyword evidence="10 11" id="KW-0539">Nucleus</keyword>
<dbReference type="SUPFAM" id="SSF52172">
    <property type="entry name" value="CheY-like"/>
    <property type="match status" value="1"/>
</dbReference>
<dbReference type="EnsemblPlants" id="KEH20538">
    <property type="protein sequence ID" value="KEH20538"/>
    <property type="gene ID" value="MTR_8g079940"/>
</dbReference>
<evidence type="ECO:0000256" key="5">
    <source>
        <dbReference type="ARBA" id="ARBA00023012"/>
    </source>
</evidence>
<dbReference type="PIRSF" id="PIRSF036392">
    <property type="entry name" value="RR_ARR_type-B"/>
    <property type="match status" value="1"/>
</dbReference>
<evidence type="ECO:0000256" key="4">
    <source>
        <dbReference type="ARBA" id="ARBA00022864"/>
    </source>
</evidence>
<reference evidence="15 18" key="1">
    <citation type="journal article" date="2011" name="Nature">
        <title>The Medicago genome provides insight into the evolution of rhizobial symbioses.</title>
        <authorList>
            <person name="Young N.D."/>
            <person name="Debelle F."/>
            <person name="Oldroyd G.E."/>
            <person name="Geurts R."/>
            <person name="Cannon S.B."/>
            <person name="Udvardi M.K."/>
            <person name="Benedito V.A."/>
            <person name="Mayer K.F."/>
            <person name="Gouzy J."/>
            <person name="Schoof H."/>
            <person name="Van de Peer Y."/>
            <person name="Proost S."/>
            <person name="Cook D.R."/>
            <person name="Meyers B.C."/>
            <person name="Spannagl M."/>
            <person name="Cheung F."/>
            <person name="De Mita S."/>
            <person name="Krishnakumar V."/>
            <person name="Gundlach H."/>
            <person name="Zhou S."/>
            <person name="Mudge J."/>
            <person name="Bharti A.K."/>
            <person name="Murray J.D."/>
            <person name="Naoumkina M.A."/>
            <person name="Rosen B."/>
            <person name="Silverstein K.A."/>
            <person name="Tang H."/>
            <person name="Rombauts S."/>
            <person name="Zhao P.X."/>
            <person name="Zhou P."/>
            <person name="Barbe V."/>
            <person name="Bardou P."/>
            <person name="Bechner M."/>
            <person name="Bellec A."/>
            <person name="Berger A."/>
            <person name="Berges H."/>
            <person name="Bidwell S."/>
            <person name="Bisseling T."/>
            <person name="Choisne N."/>
            <person name="Couloux A."/>
            <person name="Denny R."/>
            <person name="Deshpande S."/>
            <person name="Dai X."/>
            <person name="Doyle J.J."/>
            <person name="Dudez A.M."/>
            <person name="Farmer A.D."/>
            <person name="Fouteau S."/>
            <person name="Franken C."/>
            <person name="Gibelin C."/>
            <person name="Gish J."/>
            <person name="Goldstein S."/>
            <person name="Gonzalez A.J."/>
            <person name="Green P.J."/>
            <person name="Hallab A."/>
            <person name="Hartog M."/>
            <person name="Hua A."/>
            <person name="Humphray S.J."/>
            <person name="Jeong D.H."/>
            <person name="Jing Y."/>
            <person name="Jocker A."/>
            <person name="Kenton S.M."/>
            <person name="Kim D.J."/>
            <person name="Klee K."/>
            <person name="Lai H."/>
            <person name="Lang C."/>
            <person name="Lin S."/>
            <person name="Macmil S.L."/>
            <person name="Magdelenat G."/>
            <person name="Matthews L."/>
            <person name="McCorrison J."/>
            <person name="Monaghan E.L."/>
            <person name="Mun J.H."/>
            <person name="Najar F.Z."/>
            <person name="Nicholson C."/>
            <person name="Noirot C."/>
            <person name="O'Bleness M."/>
            <person name="Paule C.R."/>
            <person name="Poulain J."/>
            <person name="Prion F."/>
            <person name="Qin B."/>
            <person name="Qu C."/>
            <person name="Retzel E.F."/>
            <person name="Riddle C."/>
            <person name="Sallet E."/>
            <person name="Samain S."/>
            <person name="Samson N."/>
            <person name="Sanders I."/>
            <person name="Saurat O."/>
            <person name="Scarpelli C."/>
            <person name="Schiex T."/>
            <person name="Segurens B."/>
            <person name="Severin A.J."/>
            <person name="Sherrier D.J."/>
            <person name="Shi R."/>
            <person name="Sims S."/>
            <person name="Singer S.R."/>
            <person name="Sinharoy S."/>
            <person name="Sterck L."/>
            <person name="Viollet A."/>
            <person name="Wang B.B."/>
            <person name="Wang K."/>
            <person name="Wang M."/>
            <person name="Wang X."/>
            <person name="Warfsmann J."/>
            <person name="Weissenbach J."/>
            <person name="White D.D."/>
            <person name="White J.D."/>
            <person name="Wiley G.B."/>
            <person name="Wincker P."/>
            <person name="Xing Y."/>
            <person name="Yang L."/>
            <person name="Yao Z."/>
            <person name="Ying F."/>
            <person name="Zhai J."/>
            <person name="Zhou L."/>
            <person name="Zuber A."/>
            <person name="Denarie J."/>
            <person name="Dixon R.A."/>
            <person name="May G.D."/>
            <person name="Schwartz D.C."/>
            <person name="Rogers J."/>
            <person name="Quetier F."/>
            <person name="Town C.D."/>
            <person name="Roe B.A."/>
        </authorList>
    </citation>
    <scope>NUCLEOTIDE SEQUENCE [LARGE SCALE GENOMIC DNA]</scope>
    <source>
        <strain evidence="15">A17</strain>
        <strain evidence="17 18">cv. Jemalong A17</strain>
    </source>
</reference>
<dbReference type="AlphaFoldDB" id="A0A072TUL7"/>
<dbReference type="GO" id="GO:0003700">
    <property type="term" value="F:DNA-binding transcription factor activity"/>
    <property type="evidence" value="ECO:0007669"/>
    <property type="project" value="UniProtKB-UniRule"/>
</dbReference>
<dbReference type="FunFam" id="1.10.10.60:FF:000007">
    <property type="entry name" value="Two-component response regulator"/>
    <property type="match status" value="1"/>
</dbReference>
<dbReference type="GO" id="GO:0000160">
    <property type="term" value="P:phosphorelay signal transduction system"/>
    <property type="evidence" value="ECO:0007669"/>
    <property type="project" value="UniProtKB-KW"/>
</dbReference>
<evidence type="ECO:0000256" key="11">
    <source>
        <dbReference type="PIRNR" id="PIRNR036392"/>
    </source>
</evidence>
<gene>
    <name evidence="17" type="primary">25501699</name>
    <name evidence="15" type="ordered locus">MTR_8g079940</name>
    <name evidence="16" type="ORF">MtrunA17_Chr8g0376881</name>
</gene>
<dbReference type="Gene3D" id="1.10.10.60">
    <property type="entry name" value="Homeodomain-like"/>
    <property type="match status" value="1"/>
</dbReference>
<feature type="domain" description="Response regulatory" evidence="14">
    <location>
        <begin position="30"/>
        <end position="145"/>
    </location>
</feature>
<dbReference type="HOGENOM" id="CLU_024359_3_0_1"/>
<evidence type="ECO:0000313" key="19">
    <source>
        <dbReference type="Proteomes" id="UP000265566"/>
    </source>
</evidence>
<dbReference type="SMR" id="A0A072TUL7"/>
<dbReference type="PANTHER" id="PTHR43874">
    <property type="entry name" value="TWO-COMPONENT RESPONSE REGULATOR"/>
    <property type="match status" value="1"/>
</dbReference>
<feature type="modified residue" description="4-aspartylphosphate" evidence="12">
    <location>
        <position position="81"/>
    </location>
</feature>
<evidence type="ECO:0000256" key="8">
    <source>
        <dbReference type="ARBA" id="ARBA00023159"/>
    </source>
</evidence>
<evidence type="ECO:0000256" key="3">
    <source>
        <dbReference type="ARBA" id="ARBA00022553"/>
    </source>
</evidence>
<dbReference type="InterPro" id="IPR009057">
    <property type="entry name" value="Homeodomain-like_sf"/>
</dbReference>
<comment type="subcellular location">
    <subcellularLocation>
        <location evidence="1 11">Nucleus</location>
    </subcellularLocation>
</comment>
<dbReference type="PANTHER" id="PTHR43874:SF59">
    <property type="entry name" value="TWO-COMPONENT RESPONSE REGULATOR"/>
    <property type="match status" value="1"/>
</dbReference>
<dbReference type="GO" id="GO:0005634">
    <property type="term" value="C:nucleus"/>
    <property type="evidence" value="ECO:0007669"/>
    <property type="project" value="UniProtKB-SubCell"/>
</dbReference>
<reference evidence="16" key="5">
    <citation type="journal article" date="2018" name="Nat. Plants">
        <title>Whole-genome landscape of Medicago truncatula symbiotic genes.</title>
        <authorList>
            <person name="Pecrix Y."/>
            <person name="Gamas P."/>
            <person name="Carrere S."/>
        </authorList>
    </citation>
    <scope>NUCLEOTIDE SEQUENCE</scope>
    <source>
        <tissue evidence="16">Leaves</tissue>
    </source>
</reference>
<evidence type="ECO:0000313" key="18">
    <source>
        <dbReference type="Proteomes" id="UP000002051"/>
    </source>
</evidence>
<dbReference type="NCBIfam" id="TIGR01557">
    <property type="entry name" value="myb_SHAQKYF"/>
    <property type="match status" value="1"/>
</dbReference>
<keyword evidence="9 11" id="KW-0804">Transcription</keyword>
<dbReference type="Gramene" id="rna48879">
    <property type="protein sequence ID" value="RHN42437.1"/>
    <property type="gene ID" value="gene48879"/>
</dbReference>
<evidence type="ECO:0000256" key="12">
    <source>
        <dbReference type="PROSITE-ProRule" id="PRU00169"/>
    </source>
</evidence>
<reference evidence="17" key="3">
    <citation type="submission" date="2015-04" db="UniProtKB">
        <authorList>
            <consortium name="EnsemblPlants"/>
        </authorList>
    </citation>
    <scope>IDENTIFICATION</scope>
    <source>
        <strain evidence="17">cv. Jemalong A17</strain>
    </source>
</reference>
<proteinExistence type="inferred from homology"/>
<dbReference type="InterPro" id="IPR045279">
    <property type="entry name" value="ARR-like"/>
</dbReference>
<feature type="region of interest" description="Disordered" evidence="13">
    <location>
        <begin position="324"/>
        <end position="343"/>
    </location>
</feature>
<dbReference type="STRING" id="3880.A0A072TUL7"/>
<dbReference type="Pfam" id="PF00249">
    <property type="entry name" value="Myb_DNA-binding"/>
    <property type="match status" value="1"/>
</dbReference>
<keyword evidence="18" id="KW-1185">Reference proteome</keyword>
<dbReference type="SMART" id="SM00448">
    <property type="entry name" value="REC"/>
    <property type="match status" value="1"/>
</dbReference>
<evidence type="ECO:0000313" key="15">
    <source>
        <dbReference type="EMBL" id="KEH20538.1"/>
    </source>
</evidence>
<dbReference type="EMBL" id="PSQE01000008">
    <property type="protein sequence ID" value="RHN42437.1"/>
    <property type="molecule type" value="Genomic_DNA"/>
</dbReference>
<keyword evidence="4" id="KW-0932">Cytokinin signaling pathway</keyword>
<protein>
    <recommendedName>
        <fullName evidence="11">Two-component response regulator</fullName>
    </recommendedName>
</protein>
<comment type="function">
    <text evidence="11">Transcriptional activator that binds specific DNA sequence.</text>
</comment>
<evidence type="ECO:0000259" key="14">
    <source>
        <dbReference type="PROSITE" id="PS50110"/>
    </source>
</evidence>
<dbReference type="CDD" id="cd17584">
    <property type="entry name" value="REC_typeB_ARR-like"/>
    <property type="match status" value="1"/>
</dbReference>
<dbReference type="OrthoDB" id="60033at2759"/>
<evidence type="ECO:0000256" key="2">
    <source>
        <dbReference type="ARBA" id="ARBA00006015"/>
    </source>
</evidence>
<keyword evidence="3 12" id="KW-0597">Phosphoprotein</keyword>
<accession>A0A072TUL7</accession>
<dbReference type="PROSITE" id="PS50110">
    <property type="entry name" value="RESPONSE_REGULATORY"/>
    <property type="match status" value="1"/>
</dbReference>
<comment type="similarity">
    <text evidence="2">Belongs to the ARR family. Type-B subfamily.</text>
</comment>
<dbReference type="KEGG" id="mtr:25501699"/>
<evidence type="ECO:0000256" key="6">
    <source>
        <dbReference type="ARBA" id="ARBA00023015"/>
    </source>
</evidence>